<sequence length="237" mass="25803">MLKRPIVQVAGIVDEEEAHALCAAGIGWLGFPLRLDVHPQDLSEEETRRIIATLPEGAVPVLITYETDWRALKDLADFLGVRAVQVHGDLEMKGLRALRAACPDLFLIKSLVVGRTALRDLLATVDLTAPLLDAFITDTYDPETGASGATGKVHDWEASGRIVQYAPKPVILAGGLTPENVAEAVRIVRPAGVDAHTGLEDASGRKDMGKVKRFRREALRAFSQWESGPRANANERR</sequence>
<name>A0A1M4UQ47_9BACT</name>
<dbReference type="InterPro" id="IPR044643">
    <property type="entry name" value="TrpF_fam"/>
</dbReference>
<dbReference type="GO" id="GO:0004640">
    <property type="term" value="F:phosphoribosylanthranilate isomerase activity"/>
    <property type="evidence" value="ECO:0007669"/>
    <property type="project" value="UniProtKB-UniRule"/>
</dbReference>
<dbReference type="PANTHER" id="PTHR42894">
    <property type="entry name" value="N-(5'-PHOSPHORIBOSYL)ANTHRANILATE ISOMERASE"/>
    <property type="match status" value="1"/>
</dbReference>
<proteinExistence type="inferred from homology"/>
<dbReference type="EMBL" id="FQVB01000005">
    <property type="protein sequence ID" value="SHE58778.1"/>
    <property type="molecule type" value="Genomic_DNA"/>
</dbReference>
<dbReference type="RefSeq" id="WP_084076050.1">
    <property type="nucleotide sequence ID" value="NZ_FQVB01000005.1"/>
</dbReference>
<keyword evidence="7 9" id="KW-0057">Aromatic amino acid biosynthesis</keyword>
<dbReference type="InterPro" id="IPR011060">
    <property type="entry name" value="RibuloseP-bd_barrel"/>
</dbReference>
<dbReference type="UniPathway" id="UPA00035">
    <property type="reaction ID" value="UER00042"/>
</dbReference>
<evidence type="ECO:0000256" key="1">
    <source>
        <dbReference type="ARBA" id="ARBA00001164"/>
    </source>
</evidence>
<organism evidence="11 12">
    <name type="scientific">Desulfacinum infernum DSM 9756</name>
    <dbReference type="NCBI Taxonomy" id="1121391"/>
    <lineage>
        <taxon>Bacteria</taxon>
        <taxon>Pseudomonadati</taxon>
        <taxon>Thermodesulfobacteriota</taxon>
        <taxon>Syntrophobacteria</taxon>
        <taxon>Syntrophobacterales</taxon>
        <taxon>Syntrophobacteraceae</taxon>
        <taxon>Desulfacinum</taxon>
    </lineage>
</organism>
<dbReference type="EC" id="5.3.1.24" evidence="3 9"/>
<evidence type="ECO:0000256" key="9">
    <source>
        <dbReference type="HAMAP-Rule" id="MF_00135"/>
    </source>
</evidence>
<dbReference type="Pfam" id="PF00697">
    <property type="entry name" value="PRAI"/>
    <property type="match status" value="1"/>
</dbReference>
<dbReference type="Gene3D" id="3.20.20.70">
    <property type="entry name" value="Aldolase class I"/>
    <property type="match status" value="1"/>
</dbReference>
<dbReference type="InterPro" id="IPR001240">
    <property type="entry name" value="PRAI_dom"/>
</dbReference>
<dbReference type="SUPFAM" id="SSF51366">
    <property type="entry name" value="Ribulose-phoshate binding barrel"/>
    <property type="match status" value="1"/>
</dbReference>
<evidence type="ECO:0000256" key="3">
    <source>
        <dbReference type="ARBA" id="ARBA00012572"/>
    </source>
</evidence>
<dbReference type="AlphaFoldDB" id="A0A1M4UQ47"/>
<evidence type="ECO:0000256" key="2">
    <source>
        <dbReference type="ARBA" id="ARBA00004664"/>
    </source>
</evidence>
<reference evidence="12" key="1">
    <citation type="submission" date="2016-11" db="EMBL/GenBank/DDBJ databases">
        <authorList>
            <person name="Varghese N."/>
            <person name="Submissions S."/>
        </authorList>
    </citation>
    <scope>NUCLEOTIDE SEQUENCE [LARGE SCALE GENOMIC DNA]</scope>
    <source>
        <strain evidence="12">DSM 9756</strain>
    </source>
</reference>
<evidence type="ECO:0000256" key="4">
    <source>
        <dbReference type="ARBA" id="ARBA00022272"/>
    </source>
</evidence>
<keyword evidence="6 9" id="KW-0822">Tryptophan biosynthesis</keyword>
<feature type="domain" description="N-(5'phosphoribosyl) anthranilate isomerase (PRAI)" evidence="10">
    <location>
        <begin position="39"/>
        <end position="214"/>
    </location>
</feature>
<comment type="catalytic activity">
    <reaction evidence="1 9">
        <text>N-(5-phospho-beta-D-ribosyl)anthranilate = 1-(2-carboxyphenylamino)-1-deoxy-D-ribulose 5-phosphate</text>
        <dbReference type="Rhea" id="RHEA:21540"/>
        <dbReference type="ChEBI" id="CHEBI:18277"/>
        <dbReference type="ChEBI" id="CHEBI:58613"/>
        <dbReference type="EC" id="5.3.1.24"/>
    </reaction>
</comment>
<dbReference type="HAMAP" id="MF_00135">
    <property type="entry name" value="PRAI"/>
    <property type="match status" value="1"/>
</dbReference>
<dbReference type="CDD" id="cd00405">
    <property type="entry name" value="PRAI"/>
    <property type="match status" value="1"/>
</dbReference>
<comment type="pathway">
    <text evidence="2 9">Amino-acid biosynthesis; L-tryptophan biosynthesis; L-tryptophan from chorismate: step 3/5.</text>
</comment>
<dbReference type="STRING" id="1121391.SAMN02745206_00540"/>
<protein>
    <recommendedName>
        <fullName evidence="4 9">N-(5'-phosphoribosyl)anthranilate isomerase</fullName>
        <shortName evidence="9">PRAI</shortName>
        <ecNumber evidence="3 9">5.3.1.24</ecNumber>
    </recommendedName>
</protein>
<gene>
    <name evidence="9" type="primary">trpF</name>
    <name evidence="11" type="ORF">SAMN02745206_00540</name>
</gene>
<evidence type="ECO:0000313" key="11">
    <source>
        <dbReference type="EMBL" id="SHE58778.1"/>
    </source>
</evidence>
<evidence type="ECO:0000259" key="10">
    <source>
        <dbReference type="Pfam" id="PF00697"/>
    </source>
</evidence>
<accession>A0A1M4UQ47</accession>
<evidence type="ECO:0000256" key="8">
    <source>
        <dbReference type="ARBA" id="ARBA00023235"/>
    </source>
</evidence>
<keyword evidence="12" id="KW-1185">Reference proteome</keyword>
<evidence type="ECO:0000313" key="12">
    <source>
        <dbReference type="Proteomes" id="UP000184076"/>
    </source>
</evidence>
<evidence type="ECO:0000256" key="6">
    <source>
        <dbReference type="ARBA" id="ARBA00022822"/>
    </source>
</evidence>
<dbReference type="GO" id="GO:0000162">
    <property type="term" value="P:L-tryptophan biosynthetic process"/>
    <property type="evidence" value="ECO:0007669"/>
    <property type="project" value="UniProtKB-UniRule"/>
</dbReference>
<dbReference type="Proteomes" id="UP000184076">
    <property type="component" value="Unassembled WGS sequence"/>
</dbReference>
<keyword evidence="5 9" id="KW-0028">Amino-acid biosynthesis</keyword>
<dbReference type="PANTHER" id="PTHR42894:SF1">
    <property type="entry name" value="N-(5'-PHOSPHORIBOSYL)ANTHRANILATE ISOMERASE"/>
    <property type="match status" value="1"/>
</dbReference>
<comment type="similarity">
    <text evidence="9">Belongs to the TrpF family.</text>
</comment>
<evidence type="ECO:0000256" key="7">
    <source>
        <dbReference type="ARBA" id="ARBA00023141"/>
    </source>
</evidence>
<dbReference type="InterPro" id="IPR013785">
    <property type="entry name" value="Aldolase_TIM"/>
</dbReference>
<keyword evidence="8 9" id="KW-0413">Isomerase</keyword>
<evidence type="ECO:0000256" key="5">
    <source>
        <dbReference type="ARBA" id="ARBA00022605"/>
    </source>
</evidence>